<accession>A0ABQ9MSV4</accession>
<evidence type="ECO:0000313" key="5">
    <source>
        <dbReference type="EMBL" id="KAJ9183367.1"/>
    </source>
</evidence>
<evidence type="ECO:0000313" key="6">
    <source>
        <dbReference type="Proteomes" id="UP001174677"/>
    </source>
</evidence>
<keyword evidence="2" id="KW-0677">Repeat</keyword>
<dbReference type="SMART" id="SM00320">
    <property type="entry name" value="WD40"/>
    <property type="match status" value="2"/>
</dbReference>
<sequence>MPKELPGFYYDAEKNRYFPLKGPIPGSSRASSSTTNTQNPAIKPTQAINFCRKTRIRISKLLHGRELNGNIIDFNKGKCSFMEELLKIQASQPMVWKYQGTEKISDGALDQMHIDIHTPQGQTEIDVLVTGGVNGSLSLFEVGKFGQHFDSGEKCIPDLVRPVVEENKAECSKAPGHIWRPEGASLQMSSNISCIKLFGKHPSYAVDDCFSIQHALLTTLGSETSGGSVFILNLVEPLDLYSSTSIRRMIREVASFNCTIWTADCNHNATLAAIGTNLGAALVNSETGTTTWTCRSKSDVLAQQLDQSGNIVLCGLRNGAIVTVDVREKREGFSARLIRHKISHSPLGRFHQNSSKQWFELRGNIYPSYTLYMPSSICCLVSLQSYEQYFLASSMDGSIKLYDHRMTKRGAVQSYDGHVNSHSRIQLGVDQSERFLMAGGEDCNLRLWSIKSGELLCEEKFCNSVLPTVSWQRAEAYVKIPDENRSYEECLSGQKHSWGAWCGSQEGLFYAHWS</sequence>
<evidence type="ECO:0000256" key="4">
    <source>
        <dbReference type="SAM" id="MobiDB-lite"/>
    </source>
</evidence>
<evidence type="ECO:0000256" key="1">
    <source>
        <dbReference type="ARBA" id="ARBA00022574"/>
    </source>
</evidence>
<feature type="region of interest" description="Disordered" evidence="4">
    <location>
        <begin position="20"/>
        <end position="41"/>
    </location>
</feature>
<dbReference type="InterPro" id="IPR052254">
    <property type="entry name" value="CUL4-DDB1_E3_ligase_receptor"/>
</dbReference>
<dbReference type="EMBL" id="JARPOI010000004">
    <property type="protein sequence ID" value="KAJ9183367.1"/>
    <property type="molecule type" value="Genomic_DNA"/>
</dbReference>
<dbReference type="InterPro" id="IPR001680">
    <property type="entry name" value="WD40_rpt"/>
</dbReference>
<dbReference type="Proteomes" id="UP001174677">
    <property type="component" value="Chromosome 4"/>
</dbReference>
<proteinExistence type="predicted"/>
<protein>
    <submittedName>
        <fullName evidence="5">Uncharacterized protein</fullName>
    </submittedName>
</protein>
<gene>
    <name evidence="5" type="ORF">P3X46_007231</name>
</gene>
<feature type="repeat" description="WD" evidence="3">
    <location>
        <begin position="415"/>
        <end position="458"/>
    </location>
</feature>
<dbReference type="PROSITE" id="PS50082">
    <property type="entry name" value="WD_REPEATS_2"/>
    <property type="match status" value="1"/>
</dbReference>
<dbReference type="PANTHER" id="PTHR44472:SF1">
    <property type="entry name" value="DDB1 AND CUL4 ASSOCIATED FACTOR 4"/>
    <property type="match status" value="1"/>
</dbReference>
<organism evidence="5 6">
    <name type="scientific">Hevea brasiliensis</name>
    <name type="common">Para rubber tree</name>
    <name type="synonym">Siphonia brasiliensis</name>
    <dbReference type="NCBI Taxonomy" id="3981"/>
    <lineage>
        <taxon>Eukaryota</taxon>
        <taxon>Viridiplantae</taxon>
        <taxon>Streptophyta</taxon>
        <taxon>Embryophyta</taxon>
        <taxon>Tracheophyta</taxon>
        <taxon>Spermatophyta</taxon>
        <taxon>Magnoliopsida</taxon>
        <taxon>eudicotyledons</taxon>
        <taxon>Gunneridae</taxon>
        <taxon>Pentapetalae</taxon>
        <taxon>rosids</taxon>
        <taxon>fabids</taxon>
        <taxon>Malpighiales</taxon>
        <taxon>Euphorbiaceae</taxon>
        <taxon>Crotonoideae</taxon>
        <taxon>Micrandreae</taxon>
        <taxon>Hevea</taxon>
    </lineage>
</organism>
<keyword evidence="1 3" id="KW-0853">WD repeat</keyword>
<dbReference type="Pfam" id="PF23761">
    <property type="entry name" value="Beta-prop_DCAF4"/>
    <property type="match status" value="1"/>
</dbReference>
<reference evidence="5" key="1">
    <citation type="journal article" date="2023" name="Plant Biotechnol. J.">
        <title>Chromosome-level wild Hevea brasiliensis genome provides new tools for genomic-assisted breeding and valuable loci to elevate rubber yield.</title>
        <authorList>
            <person name="Cheng H."/>
            <person name="Song X."/>
            <person name="Hu Y."/>
            <person name="Wu T."/>
            <person name="Yang Q."/>
            <person name="An Z."/>
            <person name="Feng S."/>
            <person name="Deng Z."/>
            <person name="Wu W."/>
            <person name="Zeng X."/>
            <person name="Tu M."/>
            <person name="Wang X."/>
            <person name="Huang H."/>
        </authorList>
    </citation>
    <scope>NUCLEOTIDE SEQUENCE</scope>
    <source>
        <strain evidence="5">MT/VB/25A 57/8</strain>
    </source>
</reference>
<dbReference type="PANTHER" id="PTHR44472">
    <property type="entry name" value="DDB1- AND CUL4-ASSOCIATED FACTOR 4-RELATED"/>
    <property type="match status" value="1"/>
</dbReference>
<dbReference type="SUPFAM" id="SSF50978">
    <property type="entry name" value="WD40 repeat-like"/>
    <property type="match status" value="1"/>
</dbReference>
<name>A0ABQ9MSV4_HEVBR</name>
<evidence type="ECO:0000256" key="2">
    <source>
        <dbReference type="ARBA" id="ARBA00022737"/>
    </source>
</evidence>
<dbReference type="InterPro" id="IPR036322">
    <property type="entry name" value="WD40_repeat_dom_sf"/>
</dbReference>
<dbReference type="InterPro" id="IPR015943">
    <property type="entry name" value="WD40/YVTN_repeat-like_dom_sf"/>
</dbReference>
<evidence type="ECO:0000256" key="3">
    <source>
        <dbReference type="PROSITE-ProRule" id="PRU00221"/>
    </source>
</evidence>
<dbReference type="Gene3D" id="2.130.10.10">
    <property type="entry name" value="YVTN repeat-like/Quinoprotein amine dehydrogenase"/>
    <property type="match status" value="1"/>
</dbReference>
<comment type="caution">
    <text evidence="5">The sequence shown here is derived from an EMBL/GenBank/DDBJ whole genome shotgun (WGS) entry which is preliminary data.</text>
</comment>
<feature type="compositionally biased region" description="Polar residues" evidence="4">
    <location>
        <begin position="28"/>
        <end position="40"/>
    </location>
</feature>
<keyword evidence="6" id="KW-1185">Reference proteome</keyword>